<name>A0ABT3TFU1_9GAMM</name>
<comment type="caution">
    <text evidence="6">The sequence shown here is derived from an EMBL/GenBank/DDBJ whole genome shotgun (WGS) entry which is preliminary data.</text>
</comment>
<dbReference type="Proteomes" id="UP001143362">
    <property type="component" value="Unassembled WGS sequence"/>
</dbReference>
<keyword evidence="1 5" id="KW-1003">Cell membrane</keyword>
<evidence type="ECO:0000313" key="6">
    <source>
        <dbReference type="EMBL" id="MCX2981156.1"/>
    </source>
</evidence>
<gene>
    <name evidence="5" type="primary">yciB</name>
    <name evidence="6" type="ORF">EYC98_09795</name>
</gene>
<evidence type="ECO:0000256" key="3">
    <source>
        <dbReference type="ARBA" id="ARBA00022989"/>
    </source>
</evidence>
<feature type="transmembrane region" description="Helical" evidence="5">
    <location>
        <begin position="94"/>
        <end position="114"/>
    </location>
</feature>
<evidence type="ECO:0000256" key="2">
    <source>
        <dbReference type="ARBA" id="ARBA00022692"/>
    </source>
</evidence>
<dbReference type="PANTHER" id="PTHR36917:SF1">
    <property type="entry name" value="INNER MEMBRANE-SPANNING PROTEIN YCIB"/>
    <property type="match status" value="1"/>
</dbReference>
<keyword evidence="3 5" id="KW-1133">Transmembrane helix</keyword>
<dbReference type="PANTHER" id="PTHR36917">
    <property type="entry name" value="INTRACELLULAR SEPTATION PROTEIN A-RELATED"/>
    <property type="match status" value="1"/>
</dbReference>
<reference evidence="6" key="1">
    <citation type="submission" date="2019-02" db="EMBL/GenBank/DDBJ databases">
        <authorList>
            <person name="Li S.-H."/>
        </authorList>
    </citation>
    <scope>NUCLEOTIDE SEQUENCE</scope>
    <source>
        <strain evidence="6">IMCC14734</strain>
    </source>
</reference>
<accession>A0ABT3TFU1</accession>
<dbReference type="RefSeq" id="WP_279245166.1">
    <property type="nucleotide sequence ID" value="NZ_SHNN01000002.1"/>
</dbReference>
<keyword evidence="4 5" id="KW-0472">Membrane</keyword>
<feature type="transmembrane region" description="Helical" evidence="5">
    <location>
        <begin position="7"/>
        <end position="29"/>
    </location>
</feature>
<evidence type="ECO:0000256" key="5">
    <source>
        <dbReference type="HAMAP-Rule" id="MF_00189"/>
    </source>
</evidence>
<feature type="transmembrane region" description="Helical" evidence="5">
    <location>
        <begin position="134"/>
        <end position="153"/>
    </location>
</feature>
<feature type="transmembrane region" description="Helical" evidence="5">
    <location>
        <begin position="35"/>
        <end position="58"/>
    </location>
</feature>
<dbReference type="InterPro" id="IPR006008">
    <property type="entry name" value="YciB"/>
</dbReference>
<evidence type="ECO:0000313" key="7">
    <source>
        <dbReference type="Proteomes" id="UP001143362"/>
    </source>
</evidence>
<proteinExistence type="inferred from homology"/>
<dbReference type="HAMAP" id="MF_00189">
    <property type="entry name" value="YciB"/>
    <property type="match status" value="1"/>
</dbReference>
<comment type="function">
    <text evidence="5">Plays a role in cell envelope biogenesis, maintenance of cell envelope integrity and membrane homeostasis.</text>
</comment>
<dbReference type="Pfam" id="PF04279">
    <property type="entry name" value="IspA"/>
    <property type="match status" value="1"/>
</dbReference>
<feature type="transmembrane region" description="Helical" evidence="5">
    <location>
        <begin position="165"/>
        <end position="184"/>
    </location>
</feature>
<evidence type="ECO:0000256" key="1">
    <source>
        <dbReference type="ARBA" id="ARBA00022475"/>
    </source>
</evidence>
<sequence length="200" mass="22687">MKQIAELVPLVLFFITYQMKGTELVLGSWNHTLDGIFSATAVLICATFLQVLLTWVITRKLEKRLLWMLAAVSVFGGATLIFRDQTFIFWKPTVFNWALALVFAGSHFIGERNLMERTLGGQIELPKPIWTRLLWLWIANFTVVGTLNIIVAYEMGEEFWVSYKLYSAIGFTLLLTLITALMVAPHLSNETVDAEADKPL</sequence>
<feature type="transmembrane region" description="Helical" evidence="5">
    <location>
        <begin position="65"/>
        <end position="82"/>
    </location>
</feature>
<keyword evidence="2 5" id="KW-0812">Transmembrane</keyword>
<protein>
    <recommendedName>
        <fullName evidence="5">Inner membrane-spanning protein YciB</fullName>
    </recommendedName>
</protein>
<keyword evidence="5" id="KW-0997">Cell inner membrane</keyword>
<keyword evidence="7" id="KW-1185">Reference proteome</keyword>
<organism evidence="6 7">
    <name type="scientific">Candidatus Litorirhabdus singularis</name>
    <dbReference type="NCBI Taxonomy" id="2518993"/>
    <lineage>
        <taxon>Bacteria</taxon>
        <taxon>Pseudomonadati</taxon>
        <taxon>Pseudomonadota</taxon>
        <taxon>Gammaproteobacteria</taxon>
        <taxon>Cellvibrionales</taxon>
        <taxon>Halieaceae</taxon>
        <taxon>Candidatus Litorirhabdus</taxon>
    </lineage>
</organism>
<evidence type="ECO:0000256" key="4">
    <source>
        <dbReference type="ARBA" id="ARBA00023136"/>
    </source>
</evidence>
<comment type="subcellular location">
    <subcellularLocation>
        <location evidence="5">Cell inner membrane</location>
        <topology evidence="5">Multi-pass membrane protein</topology>
    </subcellularLocation>
</comment>
<comment type="similarity">
    <text evidence="5">Belongs to the YciB family.</text>
</comment>
<dbReference type="EMBL" id="SHNN01000002">
    <property type="protein sequence ID" value="MCX2981156.1"/>
    <property type="molecule type" value="Genomic_DNA"/>
</dbReference>